<evidence type="ECO:0000256" key="1">
    <source>
        <dbReference type="SAM" id="MobiDB-lite"/>
    </source>
</evidence>
<reference evidence="2" key="1">
    <citation type="journal article" date="2023" name="Mol. Biol. Evol.">
        <title>Third-Generation Sequencing Reveals the Adaptive Role of the Epigenome in Three Deep-Sea Polychaetes.</title>
        <authorList>
            <person name="Perez M."/>
            <person name="Aroh O."/>
            <person name="Sun Y."/>
            <person name="Lan Y."/>
            <person name="Juniper S.K."/>
            <person name="Young C.R."/>
            <person name="Angers B."/>
            <person name="Qian P.Y."/>
        </authorList>
    </citation>
    <scope>NUCLEOTIDE SEQUENCE</scope>
    <source>
        <strain evidence="2">P08H-3</strain>
    </source>
</reference>
<comment type="caution">
    <text evidence="2">The sequence shown here is derived from an EMBL/GenBank/DDBJ whole genome shotgun (WGS) entry which is preliminary data.</text>
</comment>
<dbReference type="AlphaFoldDB" id="A0AAD9IYQ2"/>
<evidence type="ECO:0008006" key="4">
    <source>
        <dbReference type="Google" id="ProtNLM"/>
    </source>
</evidence>
<name>A0AAD9IYQ2_9ANNE</name>
<gene>
    <name evidence="2" type="ORF">LSH36_854g00051</name>
</gene>
<dbReference type="Gene3D" id="3.40.50.300">
    <property type="entry name" value="P-loop containing nucleotide triphosphate hydrolases"/>
    <property type="match status" value="1"/>
</dbReference>
<dbReference type="EMBL" id="JAODUP010000854">
    <property type="protein sequence ID" value="KAK2143324.1"/>
    <property type="molecule type" value="Genomic_DNA"/>
</dbReference>
<sequence>MEMAHDVFPEATFFFIYRDPIEVAISLRRVAETISPLRYLLYLPNIPNIVASVFDLYGLSNIEYRGWTCAIHPAFEFGYRATCFTVQYYLQALERGINIHGLCYSDIVSPGSRITKHIFEICQLQNSMVEKARNALSKDSQAKSPFSREKLRNALPNLSKPPPGFWDIACAMSEEFGVPGPDRYREKRFRLPNSLEP</sequence>
<accession>A0AAD9IYQ2</accession>
<evidence type="ECO:0000313" key="2">
    <source>
        <dbReference type="EMBL" id="KAK2143324.1"/>
    </source>
</evidence>
<keyword evidence="3" id="KW-1185">Reference proteome</keyword>
<evidence type="ECO:0000313" key="3">
    <source>
        <dbReference type="Proteomes" id="UP001208570"/>
    </source>
</evidence>
<protein>
    <recommendedName>
        <fullName evidence="4">Sulfotransferase</fullName>
    </recommendedName>
</protein>
<dbReference type="InterPro" id="IPR027417">
    <property type="entry name" value="P-loop_NTPase"/>
</dbReference>
<dbReference type="Proteomes" id="UP001208570">
    <property type="component" value="Unassembled WGS sequence"/>
</dbReference>
<dbReference type="SUPFAM" id="SSF52540">
    <property type="entry name" value="P-loop containing nucleoside triphosphate hydrolases"/>
    <property type="match status" value="1"/>
</dbReference>
<organism evidence="2 3">
    <name type="scientific">Paralvinella palmiformis</name>
    <dbReference type="NCBI Taxonomy" id="53620"/>
    <lineage>
        <taxon>Eukaryota</taxon>
        <taxon>Metazoa</taxon>
        <taxon>Spiralia</taxon>
        <taxon>Lophotrochozoa</taxon>
        <taxon>Annelida</taxon>
        <taxon>Polychaeta</taxon>
        <taxon>Sedentaria</taxon>
        <taxon>Canalipalpata</taxon>
        <taxon>Terebellida</taxon>
        <taxon>Terebelliformia</taxon>
        <taxon>Alvinellidae</taxon>
        <taxon>Paralvinella</taxon>
    </lineage>
</organism>
<proteinExistence type="predicted"/>
<feature type="region of interest" description="Disordered" evidence="1">
    <location>
        <begin position="177"/>
        <end position="197"/>
    </location>
</feature>